<feature type="region of interest" description="Disordered" evidence="1">
    <location>
        <begin position="34"/>
        <end position="68"/>
    </location>
</feature>
<evidence type="ECO:0000256" key="1">
    <source>
        <dbReference type="SAM" id="MobiDB-lite"/>
    </source>
</evidence>
<evidence type="ECO:0000313" key="3">
    <source>
        <dbReference type="Proteomes" id="UP000199120"/>
    </source>
</evidence>
<accession>A0A1H7QM81</accession>
<dbReference type="EMBL" id="FOAJ01000008">
    <property type="protein sequence ID" value="SEL49200.1"/>
    <property type="molecule type" value="Genomic_DNA"/>
</dbReference>
<dbReference type="AlphaFoldDB" id="A0A1H7QM81"/>
<sequence length="173" mass="19487">MDEASQQQPGSRFRADQSVPAFVARDAVANARRIAPAAHASSPENAAERAPHPGHGIDPRGLPRNDNTMPTLSIRFSVHPNSTITWKISADSTLLVCHERIWLTRVRSPYDHWLGSGDTIRLQRGERIWLSTDADEPARVSLTSAWSRRRSTALHWVEWLAGWPAALMWRRAR</sequence>
<proteinExistence type="predicted"/>
<gene>
    <name evidence="2" type="ORF">SAMN05192542_108203</name>
</gene>
<dbReference type="Pfam" id="PF11142">
    <property type="entry name" value="DUF2917"/>
    <property type="match status" value="1"/>
</dbReference>
<reference evidence="3" key="1">
    <citation type="submission" date="2016-10" db="EMBL/GenBank/DDBJ databases">
        <authorList>
            <person name="Varghese N."/>
            <person name="Submissions S."/>
        </authorList>
    </citation>
    <scope>NUCLEOTIDE SEQUENCE [LARGE SCALE GENOMIC DNA]</scope>
    <source>
        <strain evidence="3">LMG 26416</strain>
    </source>
</reference>
<keyword evidence="3" id="KW-1185">Reference proteome</keyword>
<name>A0A1H7QM81_9BURK</name>
<dbReference type="InterPro" id="IPR021317">
    <property type="entry name" value="DUF2917"/>
</dbReference>
<evidence type="ECO:0000313" key="2">
    <source>
        <dbReference type="EMBL" id="SEL49200.1"/>
    </source>
</evidence>
<evidence type="ECO:0008006" key="4">
    <source>
        <dbReference type="Google" id="ProtNLM"/>
    </source>
</evidence>
<feature type="compositionally biased region" description="Basic and acidic residues" evidence="1">
    <location>
        <begin position="46"/>
        <end position="63"/>
    </location>
</feature>
<dbReference type="Proteomes" id="UP000199120">
    <property type="component" value="Unassembled WGS sequence"/>
</dbReference>
<organism evidence="2 3">
    <name type="scientific">Paraburkholderia caballeronis</name>
    <dbReference type="NCBI Taxonomy" id="416943"/>
    <lineage>
        <taxon>Bacteria</taxon>
        <taxon>Pseudomonadati</taxon>
        <taxon>Pseudomonadota</taxon>
        <taxon>Betaproteobacteria</taxon>
        <taxon>Burkholderiales</taxon>
        <taxon>Burkholderiaceae</taxon>
        <taxon>Paraburkholderia</taxon>
    </lineage>
</organism>
<dbReference type="RefSeq" id="WP_244283889.1">
    <property type="nucleotide sequence ID" value="NZ_FNSR01000002.1"/>
</dbReference>
<protein>
    <recommendedName>
        <fullName evidence="4">DUF2917 domain-containing protein</fullName>
    </recommendedName>
</protein>